<evidence type="ECO:0000313" key="11">
    <source>
        <dbReference type="EMBL" id="MDG3006085.1"/>
    </source>
</evidence>
<evidence type="ECO:0000256" key="9">
    <source>
        <dbReference type="PROSITE-ProRule" id="PRU00560"/>
    </source>
</evidence>
<dbReference type="EMBL" id="JARRAG010000002">
    <property type="protein sequence ID" value="MDG3006085.1"/>
    <property type="molecule type" value="Genomic_DNA"/>
</dbReference>
<dbReference type="EC" id="5.6.2.4" evidence="7"/>
<dbReference type="SUPFAM" id="SSF52540">
    <property type="entry name" value="P-loop containing nucleoside triphosphate hydrolases"/>
    <property type="match status" value="1"/>
</dbReference>
<dbReference type="RefSeq" id="WP_277862388.1">
    <property type="nucleotide sequence ID" value="NZ_JARRAG010000002.1"/>
</dbReference>
<comment type="catalytic activity">
    <reaction evidence="8">
        <text>ATP + H2O = ADP + phosphate + H(+)</text>
        <dbReference type="Rhea" id="RHEA:13065"/>
        <dbReference type="ChEBI" id="CHEBI:15377"/>
        <dbReference type="ChEBI" id="CHEBI:15378"/>
        <dbReference type="ChEBI" id="CHEBI:30616"/>
        <dbReference type="ChEBI" id="CHEBI:43474"/>
        <dbReference type="ChEBI" id="CHEBI:456216"/>
        <dbReference type="EC" id="5.6.2.4"/>
    </reaction>
</comment>
<comment type="caution">
    <text evidence="11">The sequence shown here is derived from an EMBL/GenBank/DDBJ whole genome shotgun (WGS) entry which is preliminary data.</text>
</comment>
<dbReference type="InterPro" id="IPR014017">
    <property type="entry name" value="DNA_helicase_UvrD-like_C"/>
</dbReference>
<dbReference type="Gene3D" id="3.40.50.300">
    <property type="entry name" value="P-loop containing nucleotide triphosphate hydrolases"/>
    <property type="match status" value="2"/>
</dbReference>
<dbReference type="PROSITE" id="PS51198">
    <property type="entry name" value="UVRD_HELICASE_ATP_BIND"/>
    <property type="match status" value="1"/>
</dbReference>
<dbReference type="InterPro" id="IPR014016">
    <property type="entry name" value="UvrD-like_ATP-bd"/>
</dbReference>
<organism evidence="11 12">
    <name type="scientific">Paludisphaera mucosa</name>
    <dbReference type="NCBI Taxonomy" id="3030827"/>
    <lineage>
        <taxon>Bacteria</taxon>
        <taxon>Pseudomonadati</taxon>
        <taxon>Planctomycetota</taxon>
        <taxon>Planctomycetia</taxon>
        <taxon>Isosphaerales</taxon>
        <taxon>Isosphaeraceae</taxon>
        <taxon>Paludisphaera</taxon>
    </lineage>
</organism>
<feature type="domain" description="UvrD-like helicase ATP-binding" evidence="10">
    <location>
        <begin position="233"/>
        <end position="511"/>
    </location>
</feature>
<dbReference type="Pfam" id="PF00580">
    <property type="entry name" value="UvrD-helicase"/>
    <property type="match status" value="1"/>
</dbReference>
<proteinExistence type="predicted"/>
<keyword evidence="2 9" id="KW-0378">Hydrolase</keyword>
<evidence type="ECO:0000256" key="1">
    <source>
        <dbReference type="ARBA" id="ARBA00022741"/>
    </source>
</evidence>
<dbReference type="PANTHER" id="PTHR11070:SF45">
    <property type="entry name" value="DNA 3'-5' HELICASE"/>
    <property type="match status" value="1"/>
</dbReference>
<dbReference type="InterPro" id="IPR000212">
    <property type="entry name" value="DNA_helicase_UvrD/REP"/>
</dbReference>
<sequence length="692" mass="77178">MEFRIADTFTDSLARLTGDEQKAVKTTAFDLQLDPSSPGMSFHKLDRARDKNFWSVRVSGDLRLIVHKTVDSLLLCYVGHHDKAYEWAGRRKLEIHPRTGAAQLVEIRETVREVLVPAYVEPEAPRPSAAETLLFAKLTDDELMGYGVPHEWLGDVRSATEDTVLALADHLPGEASEAILELATGGKPRVSQPKPPGASPFDHPDALRRFRVMADVEELRRALDFPWEKWTVFLHPDQREWVGRDYNGPARVSGSAGTGKTIVALHRAAHLARSNPEARVLLVTFTDTLAKALDTKLRRLLSNEPRLAERIDVHSFDALGLRLHKARIGPVKLADRVLVDELLSEASRAVGEPKYSRQFLATEWEQLVDAWQLETWEAYRDVSRLGRKTRLPEARRQVLWSIFERVGEGLKARKVITQSKLFTALASAMAGSENPPFDFAVVDEAQDLSVSQLKFLAALAGDRPNALFFAGDLGQRIFQQPFSWKSLGVDVRGRSRTLRVNYRTSHQIRSKADRLLGPEVRDADGLGEKRGDAVSVFNGPPPVVRVCEDEEAEIREVGGWLAERVESGVLPHEIGLFVRSAAELDRAIAAASAAEVPYKVLDEHVETASGRLSICTMHLAKGLEFRAVAVMACDDEVIPLQERIQTVGDDADLQEVYDTERQLLYVACTRARDHLLVTSVEPASEFLDDLRS</sequence>
<feature type="binding site" evidence="9">
    <location>
        <begin position="254"/>
        <end position="261"/>
    </location>
    <ligand>
        <name>ATP</name>
        <dbReference type="ChEBI" id="CHEBI:30616"/>
    </ligand>
</feature>
<dbReference type="InterPro" id="IPR035093">
    <property type="entry name" value="RelE/ParE_toxin_dom_sf"/>
</dbReference>
<dbReference type="InterPro" id="IPR027417">
    <property type="entry name" value="P-loop_NTPase"/>
</dbReference>
<evidence type="ECO:0000256" key="7">
    <source>
        <dbReference type="ARBA" id="ARBA00034808"/>
    </source>
</evidence>
<evidence type="ECO:0000256" key="4">
    <source>
        <dbReference type="ARBA" id="ARBA00022840"/>
    </source>
</evidence>
<evidence type="ECO:0000313" key="12">
    <source>
        <dbReference type="Proteomes" id="UP001216907"/>
    </source>
</evidence>
<name>A0ABT6FFC3_9BACT</name>
<keyword evidence="4 9" id="KW-0067">ATP-binding</keyword>
<keyword evidence="5" id="KW-0413">Isomerase</keyword>
<dbReference type="PANTHER" id="PTHR11070">
    <property type="entry name" value="UVRD / RECB / PCRA DNA HELICASE FAMILY MEMBER"/>
    <property type="match status" value="1"/>
</dbReference>
<reference evidence="11 12" key="1">
    <citation type="submission" date="2023-03" db="EMBL/GenBank/DDBJ databases">
        <title>Paludisphaera mucosa sp. nov. a novel planctomycete from northern fen.</title>
        <authorList>
            <person name="Ivanova A."/>
        </authorList>
    </citation>
    <scope>NUCLEOTIDE SEQUENCE [LARGE SCALE GENOMIC DNA]</scope>
    <source>
        <strain evidence="11 12">Pla2</strain>
    </source>
</reference>
<evidence type="ECO:0000256" key="3">
    <source>
        <dbReference type="ARBA" id="ARBA00022806"/>
    </source>
</evidence>
<dbReference type="Proteomes" id="UP001216907">
    <property type="component" value="Unassembled WGS sequence"/>
</dbReference>
<evidence type="ECO:0000256" key="5">
    <source>
        <dbReference type="ARBA" id="ARBA00023235"/>
    </source>
</evidence>
<accession>A0ABT6FFC3</accession>
<keyword evidence="1 9" id="KW-0547">Nucleotide-binding</keyword>
<comment type="catalytic activity">
    <reaction evidence="6">
        <text>Couples ATP hydrolysis with the unwinding of duplex DNA by translocating in the 3'-5' direction.</text>
        <dbReference type="EC" id="5.6.2.4"/>
    </reaction>
</comment>
<gene>
    <name evidence="11" type="ORF">PZE19_20115</name>
</gene>
<dbReference type="Gene3D" id="3.30.2310.20">
    <property type="entry name" value="RelE-like"/>
    <property type="match status" value="1"/>
</dbReference>
<keyword evidence="12" id="KW-1185">Reference proteome</keyword>
<evidence type="ECO:0000256" key="8">
    <source>
        <dbReference type="ARBA" id="ARBA00048988"/>
    </source>
</evidence>
<dbReference type="SUPFAM" id="SSF143011">
    <property type="entry name" value="RelE-like"/>
    <property type="match status" value="1"/>
</dbReference>
<protein>
    <recommendedName>
        <fullName evidence="7">DNA 3'-5' helicase</fullName>
        <ecNumber evidence="7">5.6.2.4</ecNumber>
    </recommendedName>
</protein>
<evidence type="ECO:0000256" key="6">
    <source>
        <dbReference type="ARBA" id="ARBA00034617"/>
    </source>
</evidence>
<dbReference type="Pfam" id="PF13361">
    <property type="entry name" value="UvrD_C"/>
    <property type="match status" value="1"/>
</dbReference>
<evidence type="ECO:0000259" key="10">
    <source>
        <dbReference type="PROSITE" id="PS51198"/>
    </source>
</evidence>
<keyword evidence="3 9" id="KW-0347">Helicase</keyword>
<evidence type="ECO:0000256" key="2">
    <source>
        <dbReference type="ARBA" id="ARBA00022801"/>
    </source>
</evidence>